<dbReference type="EMBL" id="JAAQHG020000008">
    <property type="protein sequence ID" value="KAL1587982.1"/>
    <property type="molecule type" value="Genomic_DNA"/>
</dbReference>
<reference evidence="2 3" key="1">
    <citation type="journal article" date="2020" name="Microbiol. Resour. Announc.">
        <title>Draft Genome Sequence of a Cladosporium Species Isolated from the Mesophotic Ascidian Didemnum maculosum.</title>
        <authorList>
            <person name="Gioti A."/>
            <person name="Siaperas R."/>
            <person name="Nikolaivits E."/>
            <person name="Le Goff G."/>
            <person name="Ouazzani J."/>
            <person name="Kotoulas G."/>
            <person name="Topakas E."/>
        </authorList>
    </citation>
    <scope>NUCLEOTIDE SEQUENCE [LARGE SCALE GENOMIC DNA]</scope>
    <source>
        <strain evidence="2 3">TM138-S3</strain>
    </source>
</reference>
<proteinExistence type="predicted"/>
<gene>
    <name evidence="2" type="ORF">WHR41_03324</name>
</gene>
<protein>
    <submittedName>
        <fullName evidence="2">Uncharacterized protein</fullName>
    </submittedName>
</protein>
<dbReference type="AlphaFoldDB" id="A0AB34KSI1"/>
<dbReference type="GeneID" id="96004768"/>
<accession>A0AB34KSI1</accession>
<dbReference type="Proteomes" id="UP000803884">
    <property type="component" value="Unassembled WGS sequence"/>
</dbReference>
<keyword evidence="1" id="KW-0812">Transmembrane</keyword>
<organism evidence="2 3">
    <name type="scientific">Cladosporium halotolerans</name>
    <dbReference type="NCBI Taxonomy" id="1052096"/>
    <lineage>
        <taxon>Eukaryota</taxon>
        <taxon>Fungi</taxon>
        <taxon>Dikarya</taxon>
        <taxon>Ascomycota</taxon>
        <taxon>Pezizomycotina</taxon>
        <taxon>Dothideomycetes</taxon>
        <taxon>Dothideomycetidae</taxon>
        <taxon>Cladosporiales</taxon>
        <taxon>Cladosporiaceae</taxon>
        <taxon>Cladosporium</taxon>
    </lineage>
</organism>
<keyword evidence="1" id="KW-0472">Membrane</keyword>
<evidence type="ECO:0000313" key="2">
    <source>
        <dbReference type="EMBL" id="KAL1587982.1"/>
    </source>
</evidence>
<name>A0AB34KSI1_9PEZI</name>
<evidence type="ECO:0000313" key="3">
    <source>
        <dbReference type="Proteomes" id="UP000803884"/>
    </source>
</evidence>
<dbReference type="RefSeq" id="XP_069231087.1">
    <property type="nucleotide sequence ID" value="XM_069371930.1"/>
</dbReference>
<keyword evidence="1" id="KW-1133">Transmembrane helix</keyword>
<feature type="transmembrane region" description="Helical" evidence="1">
    <location>
        <begin position="12"/>
        <end position="29"/>
    </location>
</feature>
<sequence length="150" mass="16314">MSSDNTRTIRYALLIETGLNLSSVVPMLLDPSYMLRWLFKSPEDITPAACTLMQWIGCIITSLNLPLLLAVPNKTSAPALRRSVYMQYAAGEVALGAALAIQYFGGNSGMRDEALLKFMGSMAASLAVRGFFLLARPDLLEVPNDAKKAQ</sequence>
<feature type="transmembrane region" description="Helical" evidence="1">
    <location>
        <begin position="84"/>
        <end position="104"/>
    </location>
</feature>
<evidence type="ECO:0000256" key="1">
    <source>
        <dbReference type="SAM" id="Phobius"/>
    </source>
</evidence>
<feature type="transmembrane region" description="Helical" evidence="1">
    <location>
        <begin position="52"/>
        <end position="72"/>
    </location>
</feature>
<keyword evidence="3" id="KW-1185">Reference proteome</keyword>
<comment type="caution">
    <text evidence="2">The sequence shown here is derived from an EMBL/GenBank/DDBJ whole genome shotgun (WGS) entry which is preliminary data.</text>
</comment>